<dbReference type="Proteomes" id="UP000821837">
    <property type="component" value="Chromosome 11"/>
</dbReference>
<name>A0A9D4T6J3_RHISA</name>
<keyword evidence="3" id="KW-1185">Reference proteome</keyword>
<evidence type="ECO:0000313" key="2">
    <source>
        <dbReference type="EMBL" id="KAH7973229.1"/>
    </source>
</evidence>
<accession>A0A9D4T6J3</accession>
<dbReference type="AlphaFoldDB" id="A0A9D4T6J3"/>
<gene>
    <name evidence="2" type="ORF">HPB52_023187</name>
</gene>
<reference evidence="2" key="1">
    <citation type="journal article" date="2020" name="Cell">
        <title>Large-Scale Comparative Analyses of Tick Genomes Elucidate Their Genetic Diversity and Vector Capacities.</title>
        <authorList>
            <consortium name="Tick Genome and Microbiome Consortium (TIGMIC)"/>
            <person name="Jia N."/>
            <person name="Wang J."/>
            <person name="Shi W."/>
            <person name="Du L."/>
            <person name="Sun Y."/>
            <person name="Zhan W."/>
            <person name="Jiang J.F."/>
            <person name="Wang Q."/>
            <person name="Zhang B."/>
            <person name="Ji P."/>
            <person name="Bell-Sakyi L."/>
            <person name="Cui X.M."/>
            <person name="Yuan T.T."/>
            <person name="Jiang B.G."/>
            <person name="Yang W.F."/>
            <person name="Lam T.T."/>
            <person name="Chang Q.C."/>
            <person name="Ding S.J."/>
            <person name="Wang X.J."/>
            <person name="Zhu J.G."/>
            <person name="Ruan X.D."/>
            <person name="Zhao L."/>
            <person name="Wei J.T."/>
            <person name="Ye R.Z."/>
            <person name="Que T.C."/>
            <person name="Du C.H."/>
            <person name="Zhou Y.H."/>
            <person name="Cheng J.X."/>
            <person name="Dai P.F."/>
            <person name="Guo W.B."/>
            <person name="Han X.H."/>
            <person name="Huang E.J."/>
            <person name="Li L.F."/>
            <person name="Wei W."/>
            <person name="Gao Y.C."/>
            <person name="Liu J.Z."/>
            <person name="Shao H.Z."/>
            <person name="Wang X."/>
            <person name="Wang C.C."/>
            <person name="Yang T.C."/>
            <person name="Huo Q.B."/>
            <person name="Li W."/>
            <person name="Chen H.Y."/>
            <person name="Chen S.E."/>
            <person name="Zhou L.G."/>
            <person name="Ni X.B."/>
            <person name="Tian J.H."/>
            <person name="Sheng Y."/>
            <person name="Liu T."/>
            <person name="Pan Y.S."/>
            <person name="Xia L.Y."/>
            <person name="Li J."/>
            <person name="Zhao F."/>
            <person name="Cao W.C."/>
        </authorList>
    </citation>
    <scope>NUCLEOTIDE SEQUENCE</scope>
    <source>
        <strain evidence="2">Rsan-2018</strain>
    </source>
</reference>
<proteinExistence type="predicted"/>
<evidence type="ECO:0000256" key="1">
    <source>
        <dbReference type="SAM" id="MobiDB-lite"/>
    </source>
</evidence>
<protein>
    <submittedName>
        <fullName evidence="2">Uncharacterized protein</fullName>
    </submittedName>
</protein>
<dbReference type="EMBL" id="JABSTV010001247">
    <property type="protein sequence ID" value="KAH7973229.1"/>
    <property type="molecule type" value="Genomic_DNA"/>
</dbReference>
<feature type="region of interest" description="Disordered" evidence="1">
    <location>
        <begin position="113"/>
        <end position="149"/>
    </location>
</feature>
<comment type="caution">
    <text evidence="2">The sequence shown here is derived from an EMBL/GenBank/DDBJ whole genome shotgun (WGS) entry which is preliminary data.</text>
</comment>
<reference evidence="2" key="2">
    <citation type="submission" date="2021-09" db="EMBL/GenBank/DDBJ databases">
        <authorList>
            <person name="Jia N."/>
            <person name="Wang J."/>
            <person name="Shi W."/>
            <person name="Du L."/>
            <person name="Sun Y."/>
            <person name="Zhan W."/>
            <person name="Jiang J."/>
            <person name="Wang Q."/>
            <person name="Zhang B."/>
            <person name="Ji P."/>
            <person name="Sakyi L.B."/>
            <person name="Cui X."/>
            <person name="Yuan T."/>
            <person name="Jiang B."/>
            <person name="Yang W."/>
            <person name="Lam T.T.-Y."/>
            <person name="Chang Q."/>
            <person name="Ding S."/>
            <person name="Wang X."/>
            <person name="Zhu J."/>
            <person name="Ruan X."/>
            <person name="Zhao L."/>
            <person name="Wei J."/>
            <person name="Que T."/>
            <person name="Du C."/>
            <person name="Cheng J."/>
            <person name="Dai P."/>
            <person name="Han X."/>
            <person name="Huang E."/>
            <person name="Gao Y."/>
            <person name="Liu J."/>
            <person name="Shao H."/>
            <person name="Ye R."/>
            <person name="Li L."/>
            <person name="Wei W."/>
            <person name="Wang X."/>
            <person name="Wang C."/>
            <person name="Huo Q."/>
            <person name="Li W."/>
            <person name="Guo W."/>
            <person name="Chen H."/>
            <person name="Chen S."/>
            <person name="Zhou L."/>
            <person name="Zhou L."/>
            <person name="Ni X."/>
            <person name="Tian J."/>
            <person name="Zhou Y."/>
            <person name="Sheng Y."/>
            <person name="Liu T."/>
            <person name="Pan Y."/>
            <person name="Xia L."/>
            <person name="Li J."/>
            <person name="Zhao F."/>
            <person name="Cao W."/>
        </authorList>
    </citation>
    <scope>NUCLEOTIDE SEQUENCE</scope>
    <source>
        <strain evidence="2">Rsan-2018</strain>
        <tissue evidence="2">Larvae</tissue>
    </source>
</reference>
<sequence length="224" mass="25151">MVVDPVRKFLSALFTAYIHHRRTPDDAPTVIIYKKADPDILSNYRPIALGCTAAKLYAICSAGPPPPRHLPNNAPPSSIGRSAERHRAPVLVTAAADQTWACCLPDHSGLGPAAWMPGPRTPAASRSQGPPGAGPHRRRLLGDPGDDMRHRRRALRHPLPPGVTGLALPPPPWPRTRLIRRRHPRHLHRWRDRPLVRAVDHRRRLRWTPRRHPLHDDPARAPRL</sequence>
<evidence type="ECO:0000313" key="3">
    <source>
        <dbReference type="Proteomes" id="UP000821837"/>
    </source>
</evidence>
<organism evidence="2 3">
    <name type="scientific">Rhipicephalus sanguineus</name>
    <name type="common">Brown dog tick</name>
    <name type="synonym">Ixodes sanguineus</name>
    <dbReference type="NCBI Taxonomy" id="34632"/>
    <lineage>
        <taxon>Eukaryota</taxon>
        <taxon>Metazoa</taxon>
        <taxon>Ecdysozoa</taxon>
        <taxon>Arthropoda</taxon>
        <taxon>Chelicerata</taxon>
        <taxon>Arachnida</taxon>
        <taxon>Acari</taxon>
        <taxon>Parasitiformes</taxon>
        <taxon>Ixodida</taxon>
        <taxon>Ixodoidea</taxon>
        <taxon>Ixodidae</taxon>
        <taxon>Rhipicephalinae</taxon>
        <taxon>Rhipicephalus</taxon>
        <taxon>Rhipicephalus</taxon>
    </lineage>
</organism>